<dbReference type="CDD" id="cd00176">
    <property type="entry name" value="SPEC"/>
    <property type="match status" value="1"/>
</dbReference>
<comment type="caution">
    <text evidence="8">The sequence shown here is derived from an EMBL/GenBank/DDBJ whole genome shotgun (WGS) entry which is preliminary data.</text>
</comment>
<evidence type="ECO:0000313" key="9">
    <source>
        <dbReference type="Proteomes" id="UP000326759"/>
    </source>
</evidence>
<name>A0A5N5TMY6_9CRUS</name>
<sequence length="2136" mass="248590">MALVSSDSRISVTIQQVTSRFKAIQSTSKEILKKCEISVNIHKSFMEKYDQCVGWITAAQEKYNHCVEMQGDRNTMSKRIILVSELLSEKNNALSLLNTTVEYGEKLYTSTGEDGREAIRLQLEDLQQTYENLFDNSLVMERELKSKKNRWSTFEEAVEQFKKWLKDTQNKIPDDIELKATLDEKRAQLQIYRMLLHDIVAKQQYIIDINDKAENLPERSDKTDNSIRYVTQFHQELLNKMQSYLERYEAIVRDHHQYSKAVLETQEWFEATHNTIDMWGQPTTEHITLRANIEKLRNLQLTLPEEEPRIQNIRTLGERVIPGTIESGQVNIRSQIDSTQQEWQGLLSAVSTTIESMQTSLNQWAEFESLKDEIQSWLRNIDNKLHAVNLKETQEEKRETLEVLKKLQGEVRAKELEMDQLTEKSQLLGQGNHSTRGSNSQISEISSRYQQISSRVKDMQSKWHQYAANHTDYNSKLCECHNWLQDINKKLTYCSSMSASSQDDLEKKMEIMQGLILYKEEGFKKVQVTVELAQMVLANTSPTGHDIINMEVNKLQEEWSSLASKLVETKTYLDETVHRWAGYLDNINQLSKTVEQVESTLSDVSQLQTTLSEKRAQIERLKAQEMLESEKQSQAASQAQNILKQFENLSERIKILRAERETQYRDHRHYKEAYDDLLAFVNRTRDKIPALKQRNLGDRFSIEAAVQAMNSLLTRQAQGQILVDQLLHKGEVFLHSTSSNGQEMYKNEMQSLKENFEELFKDIAYQKENLEKTVVQWRDYKDEYEKLSDWLQKADADMKAYKTILYTSIGDKTHQVKNVKDLLANLERNKEQMDKLNTLSESLQDTHLNNFVQNQMRHLNSRYQVQVSVAKDVLRKVETTYDQHRQYESFLNKAKEWIDNAQMVVRDCTDMSPNAGKEALERHLEMIQSIIKKQEEGQVLVHQAVNWGEKVRRNNCSEGRDNINEALEELQNSWDKLIKTLSNIKVNLETNLLEWTDMAASYTNMQQWISEKEAKLQQLTSQLATMSKKGTGLSHRISSLSIGERKANLRRTTSIVQDIVSFEPMIESVTSKATESQTGQVKYEASEISSKYQSLSKQAKELLEMQKEMVDQHQSFVDAGNDFMHWLRAAKERMAKCAEPTGDKDTISGKATVLKILQTEQEEGQEKLDRAFALAELACSLADDEDKDVIEEEIAFLQEEFDTFLTQVGKTKNLLEMGIVKWTEYEDKFRECEIWLADKEARIQTYNKLYNTVLEKRAILEEFQAFLQNIFDWQKTLDLLNMRAQLLLETCADSRVSNAVTHLTTKYNTLLSLAKEVMRRLEMHYQEHQQHDQLFAECSEWIEQTRISLEEARGETNSVEELHEKLACIKNVKNSLEQGQHKLRYVLELKERVILNTEKLGANDIENRTDNIRKDFEKLMSDIYTTQQVISTKLSRSEETEKMCETIMEWLEEIHTKTTEQGILFSELSDKRAGLEKYKILNRDIETHADMIGRLIAKQDEENYSGEDVQECMNKYKEIKALVTSNIFTLEKYVKDHEIYCNSYCEATEWLRKTRQEVQVYSDSHGEEEAMLERKEKQEKILKNMPEGEEKVSRALKLNKALFDSTSTEGQEVLHEEMDELNREWNFLRETSSKTIKTMNKCMKAWEEFNDVYDSLDEWMVEFETQIIKENEDPTPEDLDKWKKLLEEVNGKKMELELVNDRCEILMEYSAYAPIRDQAVQLQAKYSSIIATLQSMVVVAQKSLSDHTEFVAAEEEFRNWLSRARGTIQECQEFGGSEEAVKDKLETAKVVFTRLTEGQHMLSVLSESFTRAISLAHSQDQEQKLRKNFSQLKKDWDYLNLNLTSTVTKLKAAASQWQEFREAKFSLESWLTELEELLADTPDSKGEVAEMRTLLEKYKNIHHKIDEKENEVENIVEEAEELSEMTSDESLEKETEEIQEKWDRLKSKCVVIIANLKEEIKDFSDYQSALQETEKWLLQISFQLMAENSLYICNKEQAEEQIEAHSEQLEEILAYQSTLDEVKKKGHLQIDRYIGTVPSIQDKIEQQLHNIQESYNSLLSTAKHIEKRLNDSLTWHNKLLGEKSRLAFAVQACEAATASVSRPGSPQDLVSRNLPEEELIVRSKLEDLIDQVIISK</sequence>
<keyword evidence="3" id="KW-0677">Repeat</keyword>
<feature type="region of interest" description="Disordered" evidence="7">
    <location>
        <begin position="423"/>
        <end position="444"/>
    </location>
</feature>
<dbReference type="PANTHER" id="PTHR47535:SF1">
    <property type="entry name" value="NESPRIN-1"/>
    <property type="match status" value="1"/>
</dbReference>
<dbReference type="InterPro" id="IPR002017">
    <property type="entry name" value="Spectrin_repeat"/>
</dbReference>
<dbReference type="InterPro" id="IPR018159">
    <property type="entry name" value="Spectrin/alpha-actinin"/>
</dbReference>
<dbReference type="GO" id="GO:0051015">
    <property type="term" value="F:actin filament binding"/>
    <property type="evidence" value="ECO:0007669"/>
    <property type="project" value="TreeGrafter"/>
</dbReference>
<feature type="coiled-coil region" evidence="6">
    <location>
        <begin position="587"/>
        <end position="666"/>
    </location>
</feature>
<feature type="coiled-coil region" evidence="6">
    <location>
        <begin position="1988"/>
        <end position="2015"/>
    </location>
</feature>
<dbReference type="SMART" id="SM00150">
    <property type="entry name" value="SPEC"/>
    <property type="match status" value="12"/>
</dbReference>
<comment type="subcellular location">
    <subcellularLocation>
        <location evidence="1">Membrane</location>
    </subcellularLocation>
</comment>
<dbReference type="EMBL" id="SEYY01000312">
    <property type="protein sequence ID" value="KAB7507506.1"/>
    <property type="molecule type" value="Genomic_DNA"/>
</dbReference>
<keyword evidence="6" id="KW-0175">Coiled coil</keyword>
<feature type="coiled-coil region" evidence="6">
    <location>
        <begin position="1891"/>
        <end position="1925"/>
    </location>
</feature>
<evidence type="ECO:0000313" key="8">
    <source>
        <dbReference type="EMBL" id="KAB7507506.1"/>
    </source>
</evidence>
<keyword evidence="9" id="KW-1185">Reference proteome</keyword>
<dbReference type="GO" id="GO:0034993">
    <property type="term" value="C:meiotic nuclear membrane microtubule tethering complex"/>
    <property type="evidence" value="ECO:0007669"/>
    <property type="project" value="TreeGrafter"/>
</dbReference>
<feature type="coiled-coil region" evidence="6">
    <location>
        <begin position="1085"/>
        <end position="1112"/>
    </location>
</feature>
<evidence type="ECO:0000256" key="4">
    <source>
        <dbReference type="ARBA" id="ARBA00022989"/>
    </source>
</evidence>
<evidence type="ECO:0000256" key="2">
    <source>
        <dbReference type="ARBA" id="ARBA00022692"/>
    </source>
</evidence>
<evidence type="ECO:0000256" key="6">
    <source>
        <dbReference type="SAM" id="Coils"/>
    </source>
</evidence>
<dbReference type="PANTHER" id="PTHR47535">
    <property type="entry name" value="MUSCLE-SPECIFIC PROTEIN 300 KDA, ISOFORM G"/>
    <property type="match status" value="1"/>
</dbReference>
<evidence type="ECO:0000256" key="3">
    <source>
        <dbReference type="ARBA" id="ARBA00022737"/>
    </source>
</evidence>
<evidence type="ECO:0000256" key="5">
    <source>
        <dbReference type="ARBA" id="ARBA00023136"/>
    </source>
</evidence>
<dbReference type="Proteomes" id="UP000326759">
    <property type="component" value="Unassembled WGS sequence"/>
</dbReference>
<feature type="coiled-coil region" evidence="6">
    <location>
        <begin position="742"/>
        <end position="846"/>
    </location>
</feature>
<keyword evidence="5" id="KW-0472">Membrane</keyword>
<dbReference type="Gene3D" id="1.20.58.60">
    <property type="match status" value="11"/>
</dbReference>
<evidence type="ECO:0000256" key="7">
    <source>
        <dbReference type="SAM" id="MobiDB-lite"/>
    </source>
</evidence>
<dbReference type="GO" id="GO:0005640">
    <property type="term" value="C:nuclear outer membrane"/>
    <property type="evidence" value="ECO:0007669"/>
    <property type="project" value="TreeGrafter"/>
</dbReference>
<dbReference type="OrthoDB" id="6358853at2759"/>
<keyword evidence="2" id="KW-0812">Transmembrane</keyword>
<evidence type="ECO:0000256" key="1">
    <source>
        <dbReference type="ARBA" id="ARBA00004370"/>
    </source>
</evidence>
<dbReference type="InterPro" id="IPR052403">
    <property type="entry name" value="LINC-complex_assoc"/>
</dbReference>
<dbReference type="SUPFAM" id="SSF46966">
    <property type="entry name" value="Spectrin repeat"/>
    <property type="match status" value="13"/>
</dbReference>
<protein>
    <submittedName>
        <fullName evidence="8">Nesprin-1</fullName>
    </submittedName>
</protein>
<keyword evidence="4" id="KW-1133">Transmembrane helix</keyword>
<proteinExistence type="predicted"/>
<dbReference type="Pfam" id="PF00435">
    <property type="entry name" value="Spectrin"/>
    <property type="match status" value="1"/>
</dbReference>
<organism evidence="8 9">
    <name type="scientific">Armadillidium nasatum</name>
    <dbReference type="NCBI Taxonomy" id="96803"/>
    <lineage>
        <taxon>Eukaryota</taxon>
        <taxon>Metazoa</taxon>
        <taxon>Ecdysozoa</taxon>
        <taxon>Arthropoda</taxon>
        <taxon>Crustacea</taxon>
        <taxon>Multicrustacea</taxon>
        <taxon>Malacostraca</taxon>
        <taxon>Eumalacostraca</taxon>
        <taxon>Peracarida</taxon>
        <taxon>Isopoda</taxon>
        <taxon>Oniscidea</taxon>
        <taxon>Crinocheta</taxon>
        <taxon>Armadillidiidae</taxon>
        <taxon>Armadillidium</taxon>
    </lineage>
</organism>
<dbReference type="GO" id="GO:0008285">
    <property type="term" value="P:negative regulation of cell population proliferation"/>
    <property type="evidence" value="ECO:0007669"/>
    <property type="project" value="TreeGrafter"/>
</dbReference>
<feature type="coiled-coil region" evidence="6">
    <location>
        <begin position="116"/>
        <end position="143"/>
    </location>
</feature>
<reference evidence="8 9" key="1">
    <citation type="journal article" date="2019" name="PLoS Biol.">
        <title>Sex chromosomes control vertical transmission of feminizing Wolbachia symbionts in an isopod.</title>
        <authorList>
            <person name="Becking T."/>
            <person name="Chebbi M.A."/>
            <person name="Giraud I."/>
            <person name="Moumen B."/>
            <person name="Laverre T."/>
            <person name="Caubet Y."/>
            <person name="Peccoud J."/>
            <person name="Gilbert C."/>
            <person name="Cordaux R."/>
        </authorList>
    </citation>
    <scope>NUCLEOTIDE SEQUENCE [LARGE SCALE GENOMIC DNA]</scope>
    <source>
        <strain evidence="8">ANa2</strain>
        <tissue evidence="8">Whole body excluding digestive tract and cuticle</tissue>
    </source>
</reference>
<gene>
    <name evidence="8" type="primary">Syne1</name>
    <name evidence="8" type="ORF">Anas_01391</name>
</gene>
<dbReference type="GO" id="GO:0007097">
    <property type="term" value="P:nuclear migration"/>
    <property type="evidence" value="ECO:0007669"/>
    <property type="project" value="TreeGrafter"/>
</dbReference>
<accession>A0A5N5TMY6</accession>
<dbReference type="GO" id="GO:0005737">
    <property type="term" value="C:cytoplasm"/>
    <property type="evidence" value="ECO:0007669"/>
    <property type="project" value="TreeGrafter"/>
</dbReference>